<dbReference type="SUPFAM" id="SSF53271">
    <property type="entry name" value="PRTase-like"/>
    <property type="match status" value="1"/>
</dbReference>
<feature type="domain" description="Phosphoribosyltransferase" evidence="1">
    <location>
        <begin position="95"/>
        <end position="213"/>
    </location>
</feature>
<evidence type="ECO:0000313" key="2">
    <source>
        <dbReference type="EMBL" id="ACV11957.1"/>
    </source>
</evidence>
<dbReference type="RefSeq" id="WP_015789529.1">
    <property type="nucleotide sequence ID" value="NC_013158.1"/>
</dbReference>
<dbReference type="Proteomes" id="UP000002071">
    <property type="component" value="Chromosome"/>
</dbReference>
<dbReference type="eggNOG" id="arCOG00031">
    <property type="taxonomic scope" value="Archaea"/>
</dbReference>
<evidence type="ECO:0000259" key="1">
    <source>
        <dbReference type="Pfam" id="PF00156"/>
    </source>
</evidence>
<evidence type="ECO:0000313" key="3">
    <source>
        <dbReference type="Proteomes" id="UP000002071"/>
    </source>
</evidence>
<dbReference type="InterPro" id="IPR001387">
    <property type="entry name" value="Cro/C1-type_HTH"/>
</dbReference>
<dbReference type="CDD" id="cd00093">
    <property type="entry name" value="HTH_XRE"/>
    <property type="match status" value="1"/>
</dbReference>
<dbReference type="GO" id="GO:0016757">
    <property type="term" value="F:glycosyltransferase activity"/>
    <property type="evidence" value="ECO:0007669"/>
    <property type="project" value="UniProtKB-KW"/>
</dbReference>
<sequence>MKRVEKTTLQLRAVSVLRRLKTDRTYDELAAETGFSASDLNRYVNGHVLPGVERAREIVEDLGHETLAAEIESRIERDEEGYVDNTGVVFDQSLLDLVGSVAAETFGFERPDAVLTAATDGITIAGAMARHFDVPVVYAKKSRETGVSEFVETRQRLTPGIEITYSLPASALDAGDDVLLVDDFVRSGNTQQLLADLADSAGAMVSGVFTVIAIGETGLDAVRDAVDAPVAAFTTLPEATAPKTYARS</sequence>
<dbReference type="InterPro" id="IPR010982">
    <property type="entry name" value="Lambda_DNA-bd_dom_sf"/>
</dbReference>
<dbReference type="GeneID" id="8384072"/>
<reference evidence="2 3" key="1">
    <citation type="journal article" date="2009" name="Stand. Genomic Sci.">
        <title>Complete genome sequence of Halorhabdus utahensis type strain (AX-2).</title>
        <authorList>
            <person name="Anderson I."/>
            <person name="Tindall B.J."/>
            <person name="Pomrenke H."/>
            <person name="Goker M."/>
            <person name="Lapidus A."/>
            <person name="Nolan M."/>
            <person name="Copeland A."/>
            <person name="Glavina Del Rio T."/>
            <person name="Chen F."/>
            <person name="Tice H."/>
            <person name="Cheng J.F."/>
            <person name="Lucas S."/>
            <person name="Chertkov O."/>
            <person name="Bruce D."/>
            <person name="Brettin T."/>
            <person name="Detter J.C."/>
            <person name="Han C."/>
            <person name="Goodwin L."/>
            <person name="Land M."/>
            <person name="Hauser L."/>
            <person name="Chang Y.J."/>
            <person name="Jeffries C.D."/>
            <person name="Pitluck S."/>
            <person name="Pati A."/>
            <person name="Mavromatis K."/>
            <person name="Ivanova N."/>
            <person name="Ovchinnikova G."/>
            <person name="Chen A."/>
            <person name="Palaniappan K."/>
            <person name="Chain P."/>
            <person name="Rohde M."/>
            <person name="Bristow J."/>
            <person name="Eisen J.A."/>
            <person name="Markowitz V."/>
            <person name="Hugenholtz P."/>
            <person name="Kyrpides N.C."/>
            <person name="Klenk H.P."/>
        </authorList>
    </citation>
    <scope>NUCLEOTIDE SEQUENCE [LARGE SCALE GENOMIC DNA]</scope>
    <source>
        <strain evidence="3">DSM 12940 / JCM 11049 / AX-2</strain>
    </source>
</reference>
<keyword evidence="2" id="KW-0328">Glycosyltransferase</keyword>
<keyword evidence="3" id="KW-1185">Reference proteome</keyword>
<dbReference type="KEGG" id="hut:Huta_1785"/>
<organism evidence="2 3">
    <name type="scientific">Halorhabdus utahensis (strain DSM 12940 / JCM 11049 / AX-2)</name>
    <dbReference type="NCBI Taxonomy" id="519442"/>
    <lineage>
        <taxon>Archaea</taxon>
        <taxon>Methanobacteriati</taxon>
        <taxon>Methanobacteriota</taxon>
        <taxon>Stenosarchaea group</taxon>
        <taxon>Halobacteria</taxon>
        <taxon>Halobacteriales</taxon>
        <taxon>Haloarculaceae</taxon>
        <taxon>Halorhabdus</taxon>
    </lineage>
</organism>
<protein>
    <submittedName>
        <fullName evidence="2">Phosphoribosyltransferase</fullName>
    </submittedName>
</protein>
<dbReference type="Gene3D" id="3.40.50.2020">
    <property type="match status" value="1"/>
</dbReference>
<gene>
    <name evidence="2" type="ordered locus">Huta_1785</name>
</gene>
<dbReference type="OrthoDB" id="31493at2157"/>
<dbReference type="SUPFAM" id="SSF47413">
    <property type="entry name" value="lambda repressor-like DNA-binding domains"/>
    <property type="match status" value="1"/>
</dbReference>
<dbReference type="HOGENOM" id="CLU_086256_1_0_2"/>
<dbReference type="AlphaFoldDB" id="C7NRM1"/>
<dbReference type="STRING" id="519442.Huta_1785"/>
<accession>C7NRM1</accession>
<dbReference type="InterPro" id="IPR050118">
    <property type="entry name" value="Pur/Pyrimidine_PRTase"/>
</dbReference>
<dbReference type="CDD" id="cd06223">
    <property type="entry name" value="PRTases_typeI"/>
    <property type="match status" value="1"/>
</dbReference>
<dbReference type="InterPro" id="IPR029057">
    <property type="entry name" value="PRTase-like"/>
</dbReference>
<dbReference type="PANTHER" id="PTHR43864:SF3">
    <property type="entry name" value="ADENINE PHOSPHORIBOSYLTRANSFERASE, FUSED TO N-TERMINAL DNA-BINDING DOMAIN"/>
    <property type="match status" value="1"/>
</dbReference>
<dbReference type="Pfam" id="PF00156">
    <property type="entry name" value="Pribosyltran"/>
    <property type="match status" value="1"/>
</dbReference>
<dbReference type="PANTHER" id="PTHR43864">
    <property type="entry name" value="HYPOXANTHINE/GUANINE PHOSPHORIBOSYLTRANSFERASE"/>
    <property type="match status" value="1"/>
</dbReference>
<dbReference type="InterPro" id="IPR000836">
    <property type="entry name" value="PRTase_dom"/>
</dbReference>
<proteinExistence type="predicted"/>
<dbReference type="GO" id="GO:0003677">
    <property type="term" value="F:DNA binding"/>
    <property type="evidence" value="ECO:0007669"/>
    <property type="project" value="InterPro"/>
</dbReference>
<dbReference type="EMBL" id="CP001687">
    <property type="protein sequence ID" value="ACV11957.1"/>
    <property type="molecule type" value="Genomic_DNA"/>
</dbReference>
<dbReference type="NCBIfam" id="NF006328">
    <property type="entry name" value="PRK08558.1"/>
    <property type="match status" value="1"/>
</dbReference>
<name>C7NRM1_HALUD</name>
<keyword evidence="2" id="KW-0808">Transferase</keyword>